<evidence type="ECO:0000256" key="1">
    <source>
        <dbReference type="ARBA" id="ARBA00010617"/>
    </source>
</evidence>
<keyword evidence="4" id="KW-1185">Reference proteome</keyword>
<dbReference type="InterPro" id="IPR036396">
    <property type="entry name" value="Cyt_P450_sf"/>
</dbReference>
<sequence>MVTNLQDDQDAQDGQDAQDSQDTPAPQHAPDAPDAPPPGCPAHAARLYGPDFRRRPDETYQRIRRDGGQVAPVLLEGDIDAWFVLGYRETRQVLSDTETFGRDPRRWNGWDSVPPDWPLMPWVAYSPMMPFTEGEEHRRRATAVSEALATVDPFVLRGHCERFADQLIDKFAPRGRADLVYDYIYSVPTLATAELFGLPQDEAGLETLAAGLTVSFLSDEEAIAGQQRVAGYVAELVRAKREDPGPDLTSRFILNTPDLTEEQHTADVMVLMAAALPLTSYWIGNTLRLMLTDERLAMTLSGNRRSIGEAMNEVLWADSPLQNLIGRYATRDTDLGGRRIHAGDLVVLGLAAANADPLLWPDTPVGHAGNHSHVAFSSGDYGCPAGGPETARIIAETAIEVLLDRVPDLTLAVAPDELKWVDSFWYRCLDSLPVTFSPTPVTAG</sequence>
<name>A0A4D4KS65_STRVO</name>
<evidence type="ECO:0000256" key="2">
    <source>
        <dbReference type="SAM" id="MobiDB-lite"/>
    </source>
</evidence>
<reference evidence="3 4" key="1">
    <citation type="journal article" date="2020" name="Int. J. Syst. Evol. Microbiol.">
        <title>Reclassification of Streptomyces castelarensis and Streptomyces sporoclivatus as later heterotypic synonyms of Streptomyces antimycoticus.</title>
        <authorList>
            <person name="Komaki H."/>
            <person name="Tamura T."/>
        </authorList>
    </citation>
    <scope>NUCLEOTIDE SEQUENCE [LARGE SCALE GENOMIC DNA]</scope>
    <source>
        <strain evidence="3 4">NBRC 13459</strain>
    </source>
</reference>
<dbReference type="Proteomes" id="UP000301309">
    <property type="component" value="Unassembled WGS sequence"/>
</dbReference>
<dbReference type="PANTHER" id="PTHR46696:SF1">
    <property type="entry name" value="CYTOCHROME P450 YJIB-RELATED"/>
    <property type="match status" value="1"/>
</dbReference>
<protein>
    <submittedName>
        <fullName evidence="3">Cytochrome P450</fullName>
    </submittedName>
</protein>
<proteinExistence type="inferred from homology"/>
<evidence type="ECO:0000313" key="3">
    <source>
        <dbReference type="EMBL" id="GDY51024.1"/>
    </source>
</evidence>
<dbReference type="PRINTS" id="PR00359">
    <property type="entry name" value="BP450"/>
</dbReference>
<dbReference type="GO" id="GO:0020037">
    <property type="term" value="F:heme binding"/>
    <property type="evidence" value="ECO:0007669"/>
    <property type="project" value="InterPro"/>
</dbReference>
<feature type="region of interest" description="Disordered" evidence="2">
    <location>
        <begin position="1"/>
        <end position="55"/>
    </location>
</feature>
<dbReference type="RefSeq" id="WP_137976555.1">
    <property type="nucleotide sequence ID" value="NZ_BAAASO010000006.1"/>
</dbReference>
<dbReference type="CDD" id="cd20623">
    <property type="entry name" value="CYP_unk"/>
    <property type="match status" value="1"/>
</dbReference>
<evidence type="ECO:0000313" key="4">
    <source>
        <dbReference type="Proteomes" id="UP000301309"/>
    </source>
</evidence>
<dbReference type="EMBL" id="BJHW01000001">
    <property type="protein sequence ID" value="GDY51024.1"/>
    <property type="molecule type" value="Genomic_DNA"/>
</dbReference>
<organism evidence="3 4">
    <name type="scientific">Streptomyces violaceusniger</name>
    <dbReference type="NCBI Taxonomy" id="68280"/>
    <lineage>
        <taxon>Bacteria</taxon>
        <taxon>Bacillati</taxon>
        <taxon>Actinomycetota</taxon>
        <taxon>Actinomycetes</taxon>
        <taxon>Kitasatosporales</taxon>
        <taxon>Streptomycetaceae</taxon>
        <taxon>Streptomyces</taxon>
        <taxon>Streptomyces violaceusniger group</taxon>
    </lineage>
</organism>
<dbReference type="GO" id="GO:0004497">
    <property type="term" value="F:monooxygenase activity"/>
    <property type="evidence" value="ECO:0007669"/>
    <property type="project" value="InterPro"/>
</dbReference>
<dbReference type="PANTHER" id="PTHR46696">
    <property type="entry name" value="P450, PUTATIVE (EUROFUNG)-RELATED"/>
    <property type="match status" value="1"/>
</dbReference>
<accession>A0A4D4KS65</accession>
<dbReference type="OrthoDB" id="4133219at2"/>
<feature type="compositionally biased region" description="Low complexity" evidence="2">
    <location>
        <begin position="14"/>
        <end position="32"/>
    </location>
</feature>
<dbReference type="Gene3D" id="1.10.630.10">
    <property type="entry name" value="Cytochrome P450"/>
    <property type="match status" value="1"/>
</dbReference>
<dbReference type="InterPro" id="IPR002397">
    <property type="entry name" value="Cyt_P450_B"/>
</dbReference>
<comment type="similarity">
    <text evidence="1">Belongs to the cytochrome P450 family.</text>
</comment>
<dbReference type="GO" id="GO:0005506">
    <property type="term" value="F:iron ion binding"/>
    <property type="evidence" value="ECO:0007669"/>
    <property type="project" value="InterPro"/>
</dbReference>
<dbReference type="SUPFAM" id="SSF48264">
    <property type="entry name" value="Cytochrome P450"/>
    <property type="match status" value="1"/>
</dbReference>
<comment type="caution">
    <text evidence="3">The sequence shown here is derived from an EMBL/GenBank/DDBJ whole genome shotgun (WGS) entry which is preliminary data.</text>
</comment>
<dbReference type="GO" id="GO:0016705">
    <property type="term" value="F:oxidoreductase activity, acting on paired donors, with incorporation or reduction of molecular oxygen"/>
    <property type="evidence" value="ECO:0007669"/>
    <property type="project" value="InterPro"/>
</dbReference>
<dbReference type="AlphaFoldDB" id="A0A4D4KS65"/>
<gene>
    <name evidence="3" type="ORF">SVIO_016470</name>
</gene>